<keyword evidence="9 10" id="KW-0472">Membrane</keyword>
<dbReference type="GO" id="GO:0005886">
    <property type="term" value="C:plasma membrane"/>
    <property type="evidence" value="ECO:0007669"/>
    <property type="project" value="UniProtKB-SubCell"/>
</dbReference>
<keyword evidence="8 12" id="KW-1133">Transmembrane helix</keyword>
<evidence type="ECO:0000256" key="9">
    <source>
        <dbReference type="ARBA" id="ARBA00023136"/>
    </source>
</evidence>
<keyword evidence="3 10" id="KW-0813">Transport</keyword>
<dbReference type="SUPFAM" id="SSF103054">
    <property type="entry name" value="General secretion pathway protein M, EpsM"/>
    <property type="match status" value="1"/>
</dbReference>
<gene>
    <name evidence="13" type="ORF">J2R62_03390</name>
</gene>
<keyword evidence="11" id="KW-0175">Coiled coil</keyword>
<dbReference type="GO" id="GO:0015628">
    <property type="term" value="P:protein secretion by the type II secretion system"/>
    <property type="evidence" value="ECO:0007669"/>
    <property type="project" value="InterPro"/>
</dbReference>
<evidence type="ECO:0000256" key="12">
    <source>
        <dbReference type="SAM" id="Phobius"/>
    </source>
</evidence>
<organism evidence="13 14">
    <name type="scientific">Plesiomonas shigelloides</name>
    <name type="common">Aeromonas shigelloides</name>
    <dbReference type="NCBI Taxonomy" id="703"/>
    <lineage>
        <taxon>Bacteria</taxon>
        <taxon>Pseudomonadati</taxon>
        <taxon>Pseudomonadota</taxon>
        <taxon>Gammaproteobacteria</taxon>
        <taxon>Enterobacterales</taxon>
        <taxon>Enterobacteriaceae</taxon>
        <taxon>Plesiomonas</taxon>
    </lineage>
</organism>
<evidence type="ECO:0000256" key="6">
    <source>
        <dbReference type="ARBA" id="ARBA00022692"/>
    </source>
</evidence>
<evidence type="ECO:0000256" key="10">
    <source>
        <dbReference type="PIRNR" id="PIRNR006291"/>
    </source>
</evidence>
<evidence type="ECO:0000256" key="11">
    <source>
        <dbReference type="SAM" id="Coils"/>
    </source>
</evidence>
<evidence type="ECO:0000256" key="3">
    <source>
        <dbReference type="ARBA" id="ARBA00022448"/>
    </source>
</evidence>
<protein>
    <recommendedName>
        <fullName evidence="10">Type II secretion system protein M</fullName>
        <shortName evidence="10">T2SS protein M</shortName>
    </recommendedName>
    <alternativeName>
        <fullName evidence="10">General secretion pathway protein M</fullName>
    </alternativeName>
</protein>
<dbReference type="InterPro" id="IPR007690">
    <property type="entry name" value="T2SS_GspM"/>
</dbReference>
<dbReference type="RefSeq" id="WP_207541625.1">
    <property type="nucleotide sequence ID" value="NZ_JAFNAA010000003.1"/>
</dbReference>
<evidence type="ECO:0000313" key="14">
    <source>
        <dbReference type="Proteomes" id="UP000664658"/>
    </source>
</evidence>
<comment type="function">
    <text evidence="10">Inner membrane component of the type II secretion system required for the energy-dependent secretion of extracellular factors such as proteases and toxins from the periplasm.</text>
</comment>
<name>A0A8I1W584_PLESH</name>
<comment type="caution">
    <text evidence="13">The sequence shown here is derived from an EMBL/GenBank/DDBJ whole genome shotgun (WGS) entry which is preliminary data.</text>
</comment>
<evidence type="ECO:0000256" key="8">
    <source>
        <dbReference type="ARBA" id="ARBA00022989"/>
    </source>
</evidence>
<proteinExistence type="inferred from homology"/>
<dbReference type="Gene3D" id="3.30.1360.100">
    <property type="entry name" value="General secretion pathway protein M, EpsM"/>
    <property type="match status" value="1"/>
</dbReference>
<dbReference type="Proteomes" id="UP000664658">
    <property type="component" value="Unassembled WGS sequence"/>
</dbReference>
<evidence type="ECO:0000256" key="7">
    <source>
        <dbReference type="ARBA" id="ARBA00022927"/>
    </source>
</evidence>
<sequence>MKGWRSRWSQAQQRWQQYSAREQRLLMLAAVSLLVGGLYWGIWQPLQQAISRQETRLQQHQQLLRQLQVSEAAIRQWQLQQAAPQTPVAGSSLTEQVSRSAASYSISVTRMQAQDRQVQLWVADLPFNQLLSWLLRLRLQYGIEVAALDLSLAGQGGVVRVDRLQLALP</sequence>
<comment type="similarity">
    <text evidence="2 10">Belongs to the GSP M family.</text>
</comment>
<evidence type="ECO:0000256" key="2">
    <source>
        <dbReference type="ARBA" id="ARBA00010637"/>
    </source>
</evidence>
<dbReference type="AlphaFoldDB" id="A0A8I1W584"/>
<dbReference type="GO" id="GO:0015627">
    <property type="term" value="C:type II protein secretion system complex"/>
    <property type="evidence" value="ECO:0007669"/>
    <property type="project" value="InterPro"/>
</dbReference>
<dbReference type="PIRSF" id="PIRSF006291">
    <property type="entry name" value="GspM"/>
    <property type="match status" value="1"/>
</dbReference>
<evidence type="ECO:0000256" key="1">
    <source>
        <dbReference type="ARBA" id="ARBA00004377"/>
    </source>
</evidence>
<dbReference type="EMBL" id="JAFNAA010000003">
    <property type="protein sequence ID" value="MBO1107271.1"/>
    <property type="molecule type" value="Genomic_DNA"/>
</dbReference>
<keyword evidence="7 10" id="KW-0653">Protein transport</keyword>
<dbReference type="InterPro" id="IPR023229">
    <property type="entry name" value="T2SS_M_periplasmic_sf"/>
</dbReference>
<evidence type="ECO:0000256" key="4">
    <source>
        <dbReference type="ARBA" id="ARBA00022475"/>
    </source>
</evidence>
<evidence type="ECO:0000313" key="13">
    <source>
        <dbReference type="EMBL" id="MBO1107271.1"/>
    </source>
</evidence>
<keyword evidence="6 12" id="KW-0812">Transmembrane</keyword>
<comment type="subcellular location">
    <subcellularLocation>
        <location evidence="1">Cell inner membrane</location>
        <topology evidence="1">Single-pass membrane protein</topology>
    </subcellularLocation>
</comment>
<dbReference type="Pfam" id="PF04612">
    <property type="entry name" value="T2SSM"/>
    <property type="match status" value="1"/>
</dbReference>
<keyword evidence="4 10" id="KW-1003">Cell membrane</keyword>
<accession>A0A8I1W584</accession>
<evidence type="ECO:0000256" key="5">
    <source>
        <dbReference type="ARBA" id="ARBA00022519"/>
    </source>
</evidence>
<reference evidence="13" key="1">
    <citation type="submission" date="2021-03" db="EMBL/GenBank/DDBJ databases">
        <title>Plesiomonas shigelloides zfcc0051, isolated from zebrafish feces.</title>
        <authorList>
            <person name="Vanderhoek Z."/>
            <person name="Gaulke C."/>
        </authorList>
    </citation>
    <scope>NUCLEOTIDE SEQUENCE</scope>
    <source>
        <strain evidence="13">Zfcc0051</strain>
    </source>
</reference>
<feature type="coiled-coil region" evidence="11">
    <location>
        <begin position="50"/>
        <end position="80"/>
    </location>
</feature>
<feature type="transmembrane region" description="Helical" evidence="12">
    <location>
        <begin position="25"/>
        <end position="43"/>
    </location>
</feature>
<keyword evidence="5 10" id="KW-0997">Cell inner membrane</keyword>